<evidence type="ECO:0000313" key="1">
    <source>
        <dbReference type="EMBL" id="RZC29928.1"/>
    </source>
</evidence>
<sequence>MDSLSLNLYTMQRTDVANVKNISKNGLRNRNDNAHWQMVVLCPKDNVVVWFCSVRRKSDVHIKTAINNAYKKLNTTADGKVPKTAPQWLELKWFGDGSALDSEVITTLRKKWAAYFLKLRTIQCRKLESAWNLVGAGYTGHVITFEVGAVLEDANWQAPVNCFDENDKEKNIPILGSAVRGGSLGSYDVGSATWADLRKAPLQSAMEVTYICVHFVLKELVRKSISETEVSNVSAMSQQCFQKRKSISVHRYLRLNMVDYLLSILKIVTWLIN</sequence>
<reference evidence="1 2" key="1">
    <citation type="submission" date="2018-09" db="EMBL/GenBank/DDBJ databases">
        <title>A high-quality reference genome of wild soybean provides a powerful tool to mine soybean genomes.</title>
        <authorList>
            <person name="Xie M."/>
            <person name="Chung C.Y.L."/>
            <person name="Li M.-W."/>
            <person name="Wong F.-L."/>
            <person name="Chan T.-F."/>
            <person name="Lam H.-M."/>
        </authorList>
    </citation>
    <scope>NUCLEOTIDE SEQUENCE [LARGE SCALE GENOMIC DNA]</scope>
    <source>
        <strain evidence="2">cv. W05</strain>
        <tissue evidence="1">Hypocotyl of etiolated seedlings</tissue>
    </source>
</reference>
<protein>
    <submittedName>
        <fullName evidence="1">Uncharacterized protein</fullName>
    </submittedName>
</protein>
<comment type="caution">
    <text evidence="1">The sequence shown here is derived from an EMBL/GenBank/DDBJ whole genome shotgun (WGS) entry which is preliminary data.</text>
</comment>
<evidence type="ECO:0000313" key="2">
    <source>
        <dbReference type="Proteomes" id="UP000289340"/>
    </source>
</evidence>
<organism evidence="1 2">
    <name type="scientific">Glycine soja</name>
    <name type="common">Wild soybean</name>
    <dbReference type="NCBI Taxonomy" id="3848"/>
    <lineage>
        <taxon>Eukaryota</taxon>
        <taxon>Viridiplantae</taxon>
        <taxon>Streptophyta</taxon>
        <taxon>Embryophyta</taxon>
        <taxon>Tracheophyta</taxon>
        <taxon>Spermatophyta</taxon>
        <taxon>Magnoliopsida</taxon>
        <taxon>eudicotyledons</taxon>
        <taxon>Gunneridae</taxon>
        <taxon>Pentapetalae</taxon>
        <taxon>rosids</taxon>
        <taxon>fabids</taxon>
        <taxon>Fabales</taxon>
        <taxon>Fabaceae</taxon>
        <taxon>Papilionoideae</taxon>
        <taxon>50 kb inversion clade</taxon>
        <taxon>NPAAA clade</taxon>
        <taxon>indigoferoid/millettioid clade</taxon>
        <taxon>Phaseoleae</taxon>
        <taxon>Glycine</taxon>
        <taxon>Glycine subgen. Soja</taxon>
    </lineage>
</organism>
<dbReference type="Proteomes" id="UP000289340">
    <property type="component" value="Chromosome 1"/>
</dbReference>
<gene>
    <name evidence="1" type="ORF">D0Y65_001513</name>
</gene>
<proteinExistence type="predicted"/>
<dbReference type="AlphaFoldDB" id="A0A445M306"/>
<accession>A0A445M306</accession>
<name>A0A445M306_GLYSO</name>
<dbReference type="EMBL" id="QZWG01000001">
    <property type="protein sequence ID" value="RZC29928.1"/>
    <property type="molecule type" value="Genomic_DNA"/>
</dbReference>
<keyword evidence="2" id="KW-1185">Reference proteome</keyword>